<accession>A0A3S3M841</accession>
<evidence type="ECO:0000313" key="2">
    <source>
        <dbReference type="EMBL" id="RWR50351.1"/>
    </source>
</evidence>
<evidence type="ECO:0008006" key="4">
    <source>
        <dbReference type="Google" id="ProtNLM"/>
    </source>
</evidence>
<dbReference type="AlphaFoldDB" id="A0A3S3M841"/>
<proteinExistence type="predicted"/>
<keyword evidence="3" id="KW-1185">Reference proteome</keyword>
<evidence type="ECO:0000256" key="1">
    <source>
        <dbReference type="SAM" id="MobiDB-lite"/>
    </source>
</evidence>
<dbReference type="NCBIfam" id="TIGR01725">
    <property type="entry name" value="phge_HK97_gp10"/>
    <property type="match status" value="1"/>
</dbReference>
<feature type="region of interest" description="Disordered" evidence="1">
    <location>
        <begin position="1"/>
        <end position="20"/>
    </location>
</feature>
<gene>
    <name evidence="2" type="ORF">EOW66_15220</name>
</gene>
<reference evidence="2 3" key="1">
    <citation type="submission" date="2019-01" db="EMBL/GenBank/DDBJ databases">
        <title>Sinorhodobacter populi sp. nov. isolated from the symptomatic bark tissue of Populus euramericana canker.</title>
        <authorList>
            <person name="Xu G."/>
        </authorList>
    </citation>
    <scope>NUCLEOTIDE SEQUENCE [LARGE SCALE GENOMIC DNA]</scope>
    <source>
        <strain evidence="2 3">CGMCC 1.12963</strain>
    </source>
</reference>
<dbReference type="Pfam" id="PF04883">
    <property type="entry name" value="HK97-gp10_like"/>
    <property type="match status" value="1"/>
</dbReference>
<dbReference type="InterPro" id="IPR010064">
    <property type="entry name" value="HK97-gp10_tail"/>
</dbReference>
<evidence type="ECO:0000313" key="3">
    <source>
        <dbReference type="Proteomes" id="UP000288071"/>
    </source>
</evidence>
<organism evidence="2 3">
    <name type="scientific">Paenirhodobacter huangdaonensis</name>
    <dbReference type="NCBI Taxonomy" id="2501515"/>
    <lineage>
        <taxon>Bacteria</taxon>
        <taxon>Pseudomonadati</taxon>
        <taxon>Pseudomonadota</taxon>
        <taxon>Alphaproteobacteria</taxon>
        <taxon>Rhodobacterales</taxon>
        <taxon>Rhodobacter group</taxon>
        <taxon>Paenirhodobacter</taxon>
    </lineage>
</organism>
<comment type="caution">
    <text evidence="2">The sequence shown here is derived from an EMBL/GenBank/DDBJ whole genome shotgun (WGS) entry which is preliminary data.</text>
</comment>
<dbReference type="Proteomes" id="UP000288071">
    <property type="component" value="Unassembled WGS sequence"/>
</dbReference>
<sequence length="163" mass="18101">MAGGGLQYPHPAAGGGQLHGDRGRAGGAFVSVTIKGLDQVSQVLSELLPSEARALTRATVQQVAADIAKEATELAPTHDGTLKRSIKARRRNPRGRNMFESVVYVMRQAFYWRFLEYGQGPDGVEHAFMLRAWNDYRANASARYLDAFRKTLSRRVQRALRRG</sequence>
<name>A0A3S3M841_9RHOB</name>
<reference evidence="3" key="2">
    <citation type="submission" date="2019-01" db="EMBL/GenBank/DDBJ databases">
        <title>Sinorhodobacter populi sp. nov. isolated from the symptomatic bark tissue of Populus euramericana canker.</title>
        <authorList>
            <person name="Li Y."/>
        </authorList>
    </citation>
    <scope>NUCLEOTIDE SEQUENCE [LARGE SCALE GENOMIC DNA]</scope>
    <source>
        <strain evidence="3">CGMCC 1.12963</strain>
    </source>
</reference>
<protein>
    <recommendedName>
        <fullName evidence="4">HK97 gp10 family phage protein</fullName>
    </recommendedName>
</protein>
<dbReference type="EMBL" id="SAVA01000009">
    <property type="protein sequence ID" value="RWR50351.1"/>
    <property type="molecule type" value="Genomic_DNA"/>
</dbReference>